<dbReference type="RefSeq" id="WP_074169410.1">
    <property type="nucleotide sequence ID" value="NZ_FCOA02000015.1"/>
</dbReference>
<keyword evidence="3" id="KW-1185">Reference proteome</keyword>
<evidence type="ECO:0000259" key="1">
    <source>
        <dbReference type="PROSITE" id="PS51742"/>
    </source>
</evidence>
<name>A0A158BWK0_9BURK</name>
<dbReference type="InterPro" id="IPR005175">
    <property type="entry name" value="PPC_dom"/>
</dbReference>
<sequence length="301" mass="32477">MKADSRILKHPGAADPERIQSVAGEALTLTFELEPGQSLRDALLDPLRAAGIAAATVRMEGLSLDCLHFVRPAPPKDDQHVAFYSEPHRIDTPLYIELACATVGEREGKPFIHCHALWKGADGAMQGGHIFSDQVTVARGSVAKAWGIANALMRADYDPETNFTLFQPVEAPPVSNVTASRDGRKGIVARIRPNEDLSQGIEAACRINGIRAARIRGSVGSIVGARFENADPVDDIATEILVLDGEVKDEGGEPRATLDVALIDPRGRVHQGRVVRGDNPVLICFELFLEESLRADEGRVA</sequence>
<feature type="domain" description="PPC" evidence="1">
    <location>
        <begin position="23"/>
        <end position="169"/>
    </location>
</feature>
<dbReference type="OrthoDB" id="8720942at2"/>
<organism evidence="2 3">
    <name type="scientific">Caballeronia hypogeia</name>
    <dbReference type="NCBI Taxonomy" id="1777140"/>
    <lineage>
        <taxon>Bacteria</taxon>
        <taxon>Pseudomonadati</taxon>
        <taxon>Pseudomonadota</taxon>
        <taxon>Betaproteobacteria</taxon>
        <taxon>Burkholderiales</taxon>
        <taxon>Burkholderiaceae</taxon>
        <taxon>Caballeronia</taxon>
    </lineage>
</organism>
<dbReference type="Gene3D" id="3.30.1330.80">
    <property type="entry name" value="Hypothetical protein, similar to alpha- acetolactate decarboxylase, domain 2"/>
    <property type="match status" value="2"/>
</dbReference>
<proteinExistence type="predicted"/>
<dbReference type="Pfam" id="PF03479">
    <property type="entry name" value="PCC"/>
    <property type="match status" value="1"/>
</dbReference>
<evidence type="ECO:0000313" key="2">
    <source>
        <dbReference type="EMBL" id="SAK74463.1"/>
    </source>
</evidence>
<dbReference type="SUPFAM" id="SSF117856">
    <property type="entry name" value="AF0104/ALDC/Ptd012-like"/>
    <property type="match status" value="2"/>
</dbReference>
<dbReference type="PROSITE" id="PS51742">
    <property type="entry name" value="PPC"/>
    <property type="match status" value="1"/>
</dbReference>
<dbReference type="EMBL" id="FCOA02000015">
    <property type="protein sequence ID" value="SAK74463.1"/>
    <property type="molecule type" value="Genomic_DNA"/>
</dbReference>
<dbReference type="Proteomes" id="UP000054851">
    <property type="component" value="Unassembled WGS sequence"/>
</dbReference>
<reference evidence="2" key="1">
    <citation type="submission" date="2016-01" db="EMBL/GenBank/DDBJ databases">
        <authorList>
            <person name="Peeters C."/>
        </authorList>
    </citation>
    <scope>NUCLEOTIDE SEQUENCE</scope>
    <source>
        <strain evidence="2">LMG 29322</strain>
    </source>
</reference>
<accession>A0A158BWK0</accession>
<comment type="caution">
    <text evidence="2">The sequence shown here is derived from an EMBL/GenBank/DDBJ whole genome shotgun (WGS) entry which is preliminary data.</text>
</comment>
<evidence type="ECO:0000313" key="3">
    <source>
        <dbReference type="Proteomes" id="UP000054851"/>
    </source>
</evidence>
<gene>
    <name evidence="2" type="ORF">AWB79_04361</name>
</gene>
<dbReference type="AlphaFoldDB" id="A0A158BWK0"/>
<dbReference type="STRING" id="1777140.AWB79_04361"/>
<protein>
    <recommendedName>
        <fullName evidence="1">PPC domain-containing protein</fullName>
    </recommendedName>
</protein>